<keyword evidence="11" id="KW-0594">Phospholipid biosynthesis</keyword>
<comment type="similarity">
    <text evidence="2">Belongs to the diacylglycerol/lipid kinase family.</text>
</comment>
<dbReference type="EMBL" id="QGGL01000004">
    <property type="protein sequence ID" value="PWK14810.1"/>
    <property type="molecule type" value="Genomic_DNA"/>
</dbReference>
<dbReference type="InterPro" id="IPR050187">
    <property type="entry name" value="Lipid_Phosphate_FormReg"/>
</dbReference>
<evidence type="ECO:0000256" key="9">
    <source>
        <dbReference type="ARBA" id="ARBA00022842"/>
    </source>
</evidence>
<keyword evidence="12" id="KW-1208">Phospholipid metabolism</keyword>
<dbReference type="PROSITE" id="PS50146">
    <property type="entry name" value="DAGK"/>
    <property type="match status" value="1"/>
</dbReference>
<comment type="cofactor">
    <cofactor evidence="1">
        <name>Mg(2+)</name>
        <dbReference type="ChEBI" id="CHEBI:18420"/>
    </cofactor>
</comment>
<evidence type="ECO:0000313" key="14">
    <source>
        <dbReference type="EMBL" id="PWK14810.1"/>
    </source>
</evidence>
<keyword evidence="4" id="KW-0808">Transferase</keyword>
<dbReference type="PANTHER" id="PTHR12358">
    <property type="entry name" value="SPHINGOSINE KINASE"/>
    <property type="match status" value="1"/>
</dbReference>
<keyword evidence="9" id="KW-0460">Magnesium</keyword>
<dbReference type="InterPro" id="IPR005218">
    <property type="entry name" value="Diacylglycerol/lipid_kinase"/>
</dbReference>
<dbReference type="GO" id="GO:0046872">
    <property type="term" value="F:metal ion binding"/>
    <property type="evidence" value="ECO:0007669"/>
    <property type="project" value="UniProtKB-KW"/>
</dbReference>
<evidence type="ECO:0000256" key="12">
    <source>
        <dbReference type="ARBA" id="ARBA00023264"/>
    </source>
</evidence>
<evidence type="ECO:0000256" key="10">
    <source>
        <dbReference type="ARBA" id="ARBA00023098"/>
    </source>
</evidence>
<dbReference type="AlphaFoldDB" id="A0A316DDE2"/>
<dbReference type="Proteomes" id="UP000245634">
    <property type="component" value="Unassembled WGS sequence"/>
</dbReference>
<evidence type="ECO:0000256" key="8">
    <source>
        <dbReference type="ARBA" id="ARBA00022840"/>
    </source>
</evidence>
<evidence type="ECO:0000256" key="5">
    <source>
        <dbReference type="ARBA" id="ARBA00022723"/>
    </source>
</evidence>
<dbReference type="OrthoDB" id="9786026at2"/>
<keyword evidence="3" id="KW-0444">Lipid biosynthesis</keyword>
<evidence type="ECO:0000256" key="4">
    <source>
        <dbReference type="ARBA" id="ARBA00022679"/>
    </source>
</evidence>
<name>A0A316DDE2_9BACL</name>
<keyword evidence="5" id="KW-0479">Metal-binding</keyword>
<gene>
    <name evidence="14" type="ORF">C7459_1047</name>
</gene>
<reference evidence="14 15" key="1">
    <citation type="submission" date="2018-05" db="EMBL/GenBank/DDBJ databases">
        <title>Genomic Encyclopedia of Type Strains, Phase IV (KMG-IV): sequencing the most valuable type-strain genomes for metagenomic binning, comparative biology and taxonomic classification.</title>
        <authorList>
            <person name="Goeker M."/>
        </authorList>
    </citation>
    <scope>NUCLEOTIDE SEQUENCE [LARGE SCALE GENOMIC DNA]</scope>
    <source>
        <strain evidence="14 15">DSM 18773</strain>
    </source>
</reference>
<dbReference type="GO" id="GO:0008654">
    <property type="term" value="P:phospholipid biosynthetic process"/>
    <property type="evidence" value="ECO:0007669"/>
    <property type="project" value="UniProtKB-KW"/>
</dbReference>
<dbReference type="GO" id="GO:0005524">
    <property type="term" value="F:ATP binding"/>
    <property type="evidence" value="ECO:0007669"/>
    <property type="project" value="UniProtKB-KW"/>
</dbReference>
<dbReference type="SMART" id="SM00046">
    <property type="entry name" value="DAGKc"/>
    <property type="match status" value="1"/>
</dbReference>
<evidence type="ECO:0000256" key="3">
    <source>
        <dbReference type="ARBA" id="ARBA00022516"/>
    </source>
</evidence>
<dbReference type="InterPro" id="IPR017438">
    <property type="entry name" value="ATP-NAD_kinase_N"/>
</dbReference>
<dbReference type="GO" id="GO:0005886">
    <property type="term" value="C:plasma membrane"/>
    <property type="evidence" value="ECO:0007669"/>
    <property type="project" value="TreeGrafter"/>
</dbReference>
<dbReference type="InterPro" id="IPR016064">
    <property type="entry name" value="NAD/diacylglycerol_kinase_sf"/>
</dbReference>
<dbReference type="NCBIfam" id="TIGR00147">
    <property type="entry name" value="YegS/Rv2252/BmrU family lipid kinase"/>
    <property type="match status" value="1"/>
</dbReference>
<keyword evidence="8" id="KW-0067">ATP-binding</keyword>
<protein>
    <submittedName>
        <fullName evidence="14">Diacylglycerol kinase</fullName>
    </submittedName>
</protein>
<dbReference type="Pfam" id="PF19279">
    <property type="entry name" value="YegS_C"/>
    <property type="match status" value="1"/>
</dbReference>
<dbReference type="PANTHER" id="PTHR12358:SF106">
    <property type="entry name" value="LIPID KINASE YEGS"/>
    <property type="match status" value="1"/>
</dbReference>
<feature type="domain" description="DAGKc" evidence="13">
    <location>
        <begin position="1"/>
        <end position="132"/>
    </location>
</feature>
<dbReference type="GO" id="GO:0004143">
    <property type="term" value="F:ATP-dependent diacylglycerol kinase activity"/>
    <property type="evidence" value="ECO:0007669"/>
    <property type="project" value="TreeGrafter"/>
</dbReference>
<evidence type="ECO:0000256" key="7">
    <source>
        <dbReference type="ARBA" id="ARBA00022777"/>
    </source>
</evidence>
<dbReference type="InterPro" id="IPR001206">
    <property type="entry name" value="Diacylglycerol_kinase_cat_dom"/>
</dbReference>
<evidence type="ECO:0000256" key="11">
    <source>
        <dbReference type="ARBA" id="ARBA00023209"/>
    </source>
</evidence>
<evidence type="ECO:0000256" key="6">
    <source>
        <dbReference type="ARBA" id="ARBA00022741"/>
    </source>
</evidence>
<dbReference type="SUPFAM" id="SSF111331">
    <property type="entry name" value="NAD kinase/diacylglycerol kinase-like"/>
    <property type="match status" value="1"/>
</dbReference>
<accession>A0A316DDE2</accession>
<dbReference type="InterPro" id="IPR045540">
    <property type="entry name" value="YegS/DAGK_C"/>
</dbReference>
<dbReference type="NCBIfam" id="NF009603">
    <property type="entry name" value="PRK13055.1"/>
    <property type="match status" value="1"/>
</dbReference>
<organism evidence="14 15">
    <name type="scientific">Tumebacillus permanentifrigoris</name>
    <dbReference type="NCBI Taxonomy" id="378543"/>
    <lineage>
        <taxon>Bacteria</taxon>
        <taxon>Bacillati</taxon>
        <taxon>Bacillota</taxon>
        <taxon>Bacilli</taxon>
        <taxon>Bacillales</taxon>
        <taxon>Alicyclobacillaceae</taxon>
        <taxon>Tumebacillus</taxon>
    </lineage>
</organism>
<dbReference type="Pfam" id="PF00781">
    <property type="entry name" value="DAGK_cat"/>
    <property type="match status" value="1"/>
</dbReference>
<keyword evidence="6" id="KW-0547">Nucleotide-binding</keyword>
<dbReference type="NCBIfam" id="NF009874">
    <property type="entry name" value="PRK13337.1"/>
    <property type="match status" value="1"/>
</dbReference>
<keyword evidence="10" id="KW-0443">Lipid metabolism</keyword>
<keyword evidence="15" id="KW-1185">Reference proteome</keyword>
<comment type="caution">
    <text evidence="14">The sequence shown here is derived from an EMBL/GenBank/DDBJ whole genome shotgun (WGS) entry which is preliminary data.</text>
</comment>
<sequence length="304" mass="33373">MRPRARLIYNPSAGKEALLNSVPHILDYLEQGGLEVSTSMTHGPNDGITAARQACEEGFELVIAAGGDGTINEVINGLSQMEHRPTLGILPGGTTNDLARALHLPRDLRSACEIILSGNQMPLDVGQVGDGYFINIAGCGRLTEITYEVPSKLKTHLGQLAYYMKGLEKLPFLKPIQLDIESPDFAYEGKAMLCLIANSNSIGGFEKLAPNASLHDGVFDVIIVKPCKMPELIRLATLALRGEHLNSDRVIYFHTDRLHVKSSELVELNLDGEYGGPLPQEFRCLKHHLNVLVGKQELEHYRES</sequence>
<evidence type="ECO:0000256" key="1">
    <source>
        <dbReference type="ARBA" id="ARBA00001946"/>
    </source>
</evidence>
<keyword evidence="7 14" id="KW-0418">Kinase</keyword>
<dbReference type="RefSeq" id="WP_109687111.1">
    <property type="nucleotide sequence ID" value="NZ_QGGL01000004.1"/>
</dbReference>
<dbReference type="Gene3D" id="3.40.50.10330">
    <property type="entry name" value="Probable inorganic polyphosphate/atp-NAD kinase, domain 1"/>
    <property type="match status" value="1"/>
</dbReference>
<evidence type="ECO:0000256" key="2">
    <source>
        <dbReference type="ARBA" id="ARBA00005983"/>
    </source>
</evidence>
<proteinExistence type="inferred from homology"/>
<dbReference type="Gene3D" id="2.60.200.40">
    <property type="match status" value="1"/>
</dbReference>
<evidence type="ECO:0000259" key="13">
    <source>
        <dbReference type="PROSITE" id="PS50146"/>
    </source>
</evidence>
<evidence type="ECO:0000313" key="15">
    <source>
        <dbReference type="Proteomes" id="UP000245634"/>
    </source>
</evidence>